<reference evidence="1 2" key="2">
    <citation type="journal article" date="2011" name="J. Bacteriol.">
        <title>Genomes of three methylotrophs from a single niche uncover genetic and metabolic divergence of Methylophilaceae.</title>
        <authorList>
            <person name="Lapidus A."/>
            <person name="Clum A."/>
            <person name="Labutti K."/>
            <person name="Kaluzhnaya M.G."/>
            <person name="Lim S."/>
            <person name="Beck D.A."/>
            <person name="Glavina Del Rio T."/>
            <person name="Nolan M."/>
            <person name="Mavromatis K."/>
            <person name="Huntemann M."/>
            <person name="Lucas S."/>
            <person name="Lidstrom M.E."/>
            <person name="Ivanova N."/>
            <person name="Chistoserdova L."/>
        </authorList>
    </citation>
    <scope>NUCLEOTIDE SEQUENCE [LARGE SCALE GENOMIC DNA]</scope>
    <source>
        <strain evidence="1 2">SIP3-4</strain>
    </source>
</reference>
<dbReference type="KEGG" id="mei:Msip34_2649"/>
<dbReference type="HOGENOM" id="CLU_054513_0_0_4"/>
<name>C6XBB6_METGS</name>
<accession>C6XBB6</accession>
<dbReference type="STRING" id="582744.Msip34_2649"/>
<dbReference type="OrthoDB" id="9796486at2"/>
<dbReference type="EMBL" id="CP001674">
    <property type="protein sequence ID" value="ACT51886.1"/>
    <property type="molecule type" value="Genomic_DNA"/>
</dbReference>
<dbReference type="AlphaFoldDB" id="C6XBB6"/>
<dbReference type="eggNOG" id="COG3576">
    <property type="taxonomic scope" value="Bacteria"/>
</dbReference>
<evidence type="ECO:0000313" key="2">
    <source>
        <dbReference type="Proteomes" id="UP000002743"/>
    </source>
</evidence>
<dbReference type="PANTHER" id="PTHR42815:SF2">
    <property type="entry name" value="FAD-BINDING, PUTATIVE (AFU_ORTHOLOGUE AFUA_6G07600)-RELATED"/>
    <property type="match status" value="1"/>
</dbReference>
<organism evidence="1 2">
    <name type="scientific">Methylovorus glucosotrophus (strain SIP3-4)</name>
    <dbReference type="NCBI Taxonomy" id="582744"/>
    <lineage>
        <taxon>Bacteria</taxon>
        <taxon>Pseudomonadati</taxon>
        <taxon>Pseudomonadota</taxon>
        <taxon>Betaproteobacteria</taxon>
        <taxon>Nitrosomonadales</taxon>
        <taxon>Methylophilaceae</taxon>
        <taxon>Methylovorus</taxon>
    </lineage>
</organism>
<proteinExistence type="predicted"/>
<dbReference type="PANTHER" id="PTHR42815">
    <property type="entry name" value="FAD-BINDING, PUTATIVE (AFU_ORTHOLOGUE AFUA_6G07600)-RELATED"/>
    <property type="match status" value="1"/>
</dbReference>
<dbReference type="InterPro" id="IPR012349">
    <property type="entry name" value="Split_barrel_FMN-bd"/>
</dbReference>
<keyword evidence="2" id="KW-1185">Reference proteome</keyword>
<sequence>MQTRFHFHAGERAVQRHAGQAFIADRNAAMIADTILGGARPFIEKQFMVVLSSIAADGAVWSSVLYAEPGFARAEGDAALALHIPVDERDMSDPFWTNIDYHPAVGLLFIELGSRLRYRINGMIQHMHDQGIVIGVNEAYPNCPKYIQRRHLQQFEKAAAPHEVLVGTQLQANIAALVRNADTMFVATHYAETGADASHRGGNPGFVQIINDSTLRIPDYHGNSMFNTLGNMEIDARTGVCIPDFAGQQLLQLSGKSRLLWDQDDPHNLSGGTGRFWEFDIAQWILRKVPQHLEWEYLDASPFNLPVEA</sequence>
<dbReference type="RefSeq" id="WP_015831114.1">
    <property type="nucleotide sequence ID" value="NC_012969.1"/>
</dbReference>
<reference evidence="2" key="1">
    <citation type="submission" date="2009-07" db="EMBL/GenBank/DDBJ databases">
        <title>Complete sequence of chromosome of Methylovorus sp. SIP3-4.</title>
        <authorList>
            <person name="Lucas S."/>
            <person name="Copeland A."/>
            <person name="Lapidus A."/>
            <person name="Glavina del Rio T."/>
            <person name="Tice H."/>
            <person name="Bruce D."/>
            <person name="Goodwin L."/>
            <person name="Pitluck S."/>
            <person name="Clum A."/>
            <person name="Larimer F."/>
            <person name="Land M."/>
            <person name="Hauser L."/>
            <person name="Kyrpides N."/>
            <person name="Mikhailova N."/>
            <person name="Kayluzhnaya M."/>
            <person name="Chistoserdova L."/>
        </authorList>
    </citation>
    <scope>NUCLEOTIDE SEQUENCE [LARGE SCALE GENOMIC DNA]</scope>
    <source>
        <strain evidence="2">SIP3-4</strain>
    </source>
</reference>
<protein>
    <submittedName>
        <fullName evidence="1">Pyridoxamine 5'-phosphate oxidase-related FMN-binding</fullName>
    </submittedName>
</protein>
<evidence type="ECO:0000313" key="1">
    <source>
        <dbReference type="EMBL" id="ACT51886.1"/>
    </source>
</evidence>
<gene>
    <name evidence="1" type="ordered locus">Msip34_2649</name>
</gene>
<dbReference type="Proteomes" id="UP000002743">
    <property type="component" value="Chromosome"/>
</dbReference>
<dbReference type="Gene3D" id="2.30.110.10">
    <property type="entry name" value="Electron Transport, Fmn-binding Protein, Chain A"/>
    <property type="match status" value="1"/>
</dbReference>